<feature type="domain" description="Acyl-ACP thioesterase N-terminal hotdog" evidence="2">
    <location>
        <begin position="82"/>
        <end position="191"/>
    </location>
</feature>
<feature type="region of interest" description="Disordered" evidence="1">
    <location>
        <begin position="1"/>
        <end position="48"/>
    </location>
</feature>
<protein>
    <recommendedName>
        <fullName evidence="6">Acyl-ACP thioesterase</fullName>
    </recommendedName>
</protein>
<dbReference type="SUPFAM" id="SSF54637">
    <property type="entry name" value="Thioesterase/thiol ester dehydrase-isomerase"/>
    <property type="match status" value="2"/>
</dbReference>
<reference evidence="4 5" key="1">
    <citation type="journal article" date="2018" name="Syst. Appl. Microbiol.">
        <title>Ereboglobus luteus gen. nov. sp. nov. from cockroach guts, and new insights into the oxygen relationship of the genera Opitutus and Didymococcus (Verrucomicrobia: Opitutaceae).</title>
        <authorList>
            <person name="Tegtmeier D."/>
            <person name="Belitz A."/>
            <person name="Radek R."/>
            <person name="Heimerl T."/>
            <person name="Brune A."/>
        </authorList>
    </citation>
    <scope>NUCLEOTIDE SEQUENCE [LARGE SCALE GENOMIC DNA]</scope>
    <source>
        <strain evidence="4 5">Ho45</strain>
    </source>
</reference>
<dbReference type="InterPro" id="IPR029069">
    <property type="entry name" value="HotDog_dom_sf"/>
</dbReference>
<dbReference type="KEGG" id="elut:CKA38_03850"/>
<evidence type="ECO:0000256" key="1">
    <source>
        <dbReference type="SAM" id="MobiDB-lite"/>
    </source>
</evidence>
<dbReference type="Proteomes" id="UP000244896">
    <property type="component" value="Chromosome"/>
</dbReference>
<dbReference type="InterPro" id="IPR049427">
    <property type="entry name" value="Acyl-ACP_TE_C"/>
</dbReference>
<gene>
    <name evidence="4" type="ORF">CKA38_03850</name>
</gene>
<dbReference type="GO" id="GO:0016790">
    <property type="term" value="F:thiolester hydrolase activity"/>
    <property type="evidence" value="ECO:0007669"/>
    <property type="project" value="InterPro"/>
</dbReference>
<proteinExistence type="predicted"/>
<keyword evidence="5" id="KW-1185">Reference proteome</keyword>
<dbReference type="OrthoDB" id="9801517at2"/>
<evidence type="ECO:0008006" key="6">
    <source>
        <dbReference type="Google" id="ProtNLM"/>
    </source>
</evidence>
<dbReference type="AlphaFoldDB" id="A0A2U8E0W9"/>
<dbReference type="GO" id="GO:0006633">
    <property type="term" value="P:fatty acid biosynthetic process"/>
    <property type="evidence" value="ECO:0007669"/>
    <property type="project" value="InterPro"/>
</dbReference>
<evidence type="ECO:0000313" key="4">
    <source>
        <dbReference type="EMBL" id="AWI08498.1"/>
    </source>
</evidence>
<evidence type="ECO:0000259" key="2">
    <source>
        <dbReference type="Pfam" id="PF01643"/>
    </source>
</evidence>
<accession>A0A2U8E0W9</accession>
<dbReference type="EMBL" id="CP023004">
    <property type="protein sequence ID" value="AWI08498.1"/>
    <property type="molecule type" value="Genomic_DNA"/>
</dbReference>
<name>A0A2U8E0W9_9BACT</name>
<sequence>MMTLGAWPSCSCRNPSASPRFSDARSPQSAPPCAPSKRRSRAKTDKVRGNPDRLFSVRQFEFLHRMFSITETVTPSRTGEDCRLKFVSALRMMQDCSELWLDSEPAYRDYFRANNIAQLLVSRQVDVLRVPRIKEKLTITTGVFGCAGAFGHRNTIIYDESGAPCYATWCVGAFVNLNTGRMSKIPAEVVNSLVIDAKYGMEYLDRKITVPAGESASHAPVEVLRDDIDYNRHMNNAQYARIAAELLPPSFEIKRFRVEYKIPAKLGETLHPQTLATENGCVYTQLKNKSGLSHAVLEFCDR</sequence>
<dbReference type="Pfam" id="PF20791">
    <property type="entry name" value="Acyl-ACP_TE_C"/>
    <property type="match status" value="1"/>
</dbReference>
<evidence type="ECO:0000259" key="3">
    <source>
        <dbReference type="Pfam" id="PF20791"/>
    </source>
</evidence>
<organism evidence="4 5">
    <name type="scientific">Ereboglobus luteus</name>
    <dbReference type="NCBI Taxonomy" id="1796921"/>
    <lineage>
        <taxon>Bacteria</taxon>
        <taxon>Pseudomonadati</taxon>
        <taxon>Verrucomicrobiota</taxon>
        <taxon>Opitutia</taxon>
        <taxon>Opitutales</taxon>
        <taxon>Opitutaceae</taxon>
        <taxon>Ereboglobus</taxon>
    </lineage>
</organism>
<evidence type="ECO:0000313" key="5">
    <source>
        <dbReference type="Proteomes" id="UP000244896"/>
    </source>
</evidence>
<feature type="domain" description="Acyl-ACP thioesterase-like C-terminal" evidence="3">
    <location>
        <begin position="218"/>
        <end position="272"/>
    </location>
</feature>
<dbReference type="Pfam" id="PF01643">
    <property type="entry name" value="Acyl-ACP_TE"/>
    <property type="match status" value="1"/>
</dbReference>
<dbReference type="Gene3D" id="3.10.129.10">
    <property type="entry name" value="Hotdog Thioesterase"/>
    <property type="match status" value="1"/>
</dbReference>
<dbReference type="InterPro" id="IPR002864">
    <property type="entry name" value="Acyl-ACP_thioesterase_NHD"/>
</dbReference>